<protein>
    <submittedName>
        <fullName evidence="2">Uncharacterized protein</fullName>
    </submittedName>
</protein>
<organism evidence="2 3">
    <name type="scientific">Catenulispora yoronensis</name>
    <dbReference type="NCBI Taxonomy" id="450799"/>
    <lineage>
        <taxon>Bacteria</taxon>
        <taxon>Bacillati</taxon>
        <taxon>Actinomycetota</taxon>
        <taxon>Actinomycetes</taxon>
        <taxon>Catenulisporales</taxon>
        <taxon>Catenulisporaceae</taxon>
        <taxon>Catenulispora</taxon>
    </lineage>
</organism>
<feature type="region of interest" description="Disordered" evidence="1">
    <location>
        <begin position="62"/>
        <end position="103"/>
    </location>
</feature>
<keyword evidence="3" id="KW-1185">Reference proteome</keyword>
<dbReference type="EMBL" id="BAAAQN010000009">
    <property type="protein sequence ID" value="GAA2023788.1"/>
    <property type="molecule type" value="Genomic_DNA"/>
</dbReference>
<proteinExistence type="predicted"/>
<evidence type="ECO:0000313" key="2">
    <source>
        <dbReference type="EMBL" id="GAA2023788.1"/>
    </source>
</evidence>
<name>A0ABN2TWL8_9ACTN</name>
<feature type="compositionally biased region" description="Polar residues" evidence="1">
    <location>
        <begin position="92"/>
        <end position="103"/>
    </location>
</feature>
<feature type="region of interest" description="Disordered" evidence="1">
    <location>
        <begin position="1"/>
        <end position="23"/>
    </location>
</feature>
<dbReference type="RefSeq" id="WP_344665406.1">
    <property type="nucleotide sequence ID" value="NZ_BAAAQN010000009.1"/>
</dbReference>
<dbReference type="Proteomes" id="UP001500751">
    <property type="component" value="Unassembled WGS sequence"/>
</dbReference>
<gene>
    <name evidence="2" type="ORF">GCM10009839_21830</name>
</gene>
<comment type="caution">
    <text evidence="2">The sequence shown here is derived from an EMBL/GenBank/DDBJ whole genome shotgun (WGS) entry which is preliminary data.</text>
</comment>
<feature type="compositionally biased region" description="Low complexity" evidence="1">
    <location>
        <begin position="82"/>
        <end position="91"/>
    </location>
</feature>
<reference evidence="2 3" key="1">
    <citation type="journal article" date="2019" name="Int. J. Syst. Evol. Microbiol.">
        <title>The Global Catalogue of Microorganisms (GCM) 10K type strain sequencing project: providing services to taxonomists for standard genome sequencing and annotation.</title>
        <authorList>
            <consortium name="The Broad Institute Genomics Platform"/>
            <consortium name="The Broad Institute Genome Sequencing Center for Infectious Disease"/>
            <person name="Wu L."/>
            <person name="Ma J."/>
        </authorList>
    </citation>
    <scope>NUCLEOTIDE SEQUENCE [LARGE SCALE GENOMIC DNA]</scope>
    <source>
        <strain evidence="2 3">JCM 16014</strain>
    </source>
</reference>
<accession>A0ABN2TWL8</accession>
<evidence type="ECO:0000256" key="1">
    <source>
        <dbReference type="SAM" id="MobiDB-lite"/>
    </source>
</evidence>
<sequence length="290" mass="30284">MDEFEDRISGLLRGGGAERPPSAHSIIAGARRRRVRHRATGAGTTLAVLGIAAGAVSLTGNGANASSHPATSAGAAKPGTKSPAPTSATTPVNPNACSAALPNQNRTVDTPEQTWVTLASGTTAGKAWVQRFYYIGDGLTWAKAHPDIIPPQSAEGYSHRPAARLDNGPGIADGFQDVVYPDPGLGNPDPAEFLDALTYTIMGPIAVKYGTVPKNWDHLCLEFKDHAVTYPTIKVQGGIPYVVFPLTIADLPDAIYAYDANGKTVAKRVMAKGIPMLNLSPTGGPLTPQN</sequence>
<evidence type="ECO:0000313" key="3">
    <source>
        <dbReference type="Proteomes" id="UP001500751"/>
    </source>
</evidence>